<evidence type="ECO:0000256" key="11">
    <source>
        <dbReference type="PROSITE-ProRule" id="PRU00042"/>
    </source>
</evidence>
<feature type="region of interest" description="Disordered" evidence="12">
    <location>
        <begin position="37"/>
        <end position="126"/>
    </location>
</feature>
<feature type="domain" description="C2H2-type" evidence="14">
    <location>
        <begin position="208"/>
        <end position="235"/>
    </location>
</feature>
<dbReference type="InterPro" id="IPR036236">
    <property type="entry name" value="Znf_C2H2_sf"/>
</dbReference>
<sequence>MGYRRGWLRSRTPGFSMLVLHKSLTLSFPVQLDLAASPGPMDEEEEEEMEGEGSIMSKELKLMVSGNRSLGKEKSPATPEEGKADEEYEVQTLRIPMDEGSMDSAAFPDGLSEEEEEEEEEEEPVMKKRLLKADKEEEEFKVQKLRVTMDGQLLQSVAVQGSLPKDEEEELQVDAGTRGSPSFEVHEFQIPMDRNSPPSSSSSARPDTTCGVCGKSFSRRSNLAKHQIIHTGEKPFSCSVCGRSFNQSSALTKHRRTHTGERPYVCTVCGKAFTASSNLLQHRRFHTGERPYRCELCGKAFSQSSNYNLHRRGHTGVTPYECAVCGKRFTGSSCLTRHQRTHTGEKPYQCQECGKRFSGSSTLANHRRTHTGEKPYGCAECGKRFTHHSNLVDHWRVHTGEKPYVCGECGKSFRLSSHIIRHRRTHLRPISTVQEDVNFPDINASQSNDISEDAICNLSHINASDVNGHINTHGVKVSAPVNAHLSHVKVQDANETPTNINHVNKTHTKVALRHINDKKAIGDGNNVAVDAIQANVNRVQGKVKFCNADVNLSSVSPANAKILESIVNSTNVNVACTKDFDHLSVTLESINDKGMGNIDLNIDDVGVMEDDEEKGDRLLICSQCGKGFHLAKSSRQKTQGSPLGEGPYSCTECGNSCWT</sequence>
<evidence type="ECO:0000256" key="10">
    <source>
        <dbReference type="ARBA" id="ARBA00023242"/>
    </source>
</evidence>
<evidence type="ECO:0000256" key="3">
    <source>
        <dbReference type="ARBA" id="ARBA00022723"/>
    </source>
</evidence>
<proteinExistence type="inferred from homology"/>
<accession>A0A8D0GVL0</accession>
<dbReference type="Proteomes" id="UP000694392">
    <property type="component" value="Unplaced"/>
</dbReference>
<keyword evidence="7" id="KW-0805">Transcription regulation</keyword>
<evidence type="ECO:0000256" key="2">
    <source>
        <dbReference type="ARBA" id="ARBA00006991"/>
    </source>
</evidence>
<feature type="domain" description="C2H2-type" evidence="14">
    <location>
        <begin position="236"/>
        <end position="263"/>
    </location>
</feature>
<keyword evidence="10" id="KW-0539">Nucleus</keyword>
<dbReference type="FunFam" id="3.30.160.60:FF:001498">
    <property type="entry name" value="Zinc finger protein 404"/>
    <property type="match status" value="2"/>
</dbReference>
<evidence type="ECO:0000256" key="6">
    <source>
        <dbReference type="ARBA" id="ARBA00022833"/>
    </source>
</evidence>
<dbReference type="PANTHER" id="PTHR46179:SF13">
    <property type="entry name" value="C2H2-TYPE DOMAIN-CONTAINING PROTEIN"/>
    <property type="match status" value="1"/>
</dbReference>
<dbReference type="FunFam" id="3.30.160.60:FF:000352">
    <property type="entry name" value="zinc finger protein 3 homolog"/>
    <property type="match status" value="1"/>
</dbReference>
<reference evidence="15" key="1">
    <citation type="submission" date="2025-08" db="UniProtKB">
        <authorList>
            <consortium name="Ensembl"/>
        </authorList>
    </citation>
    <scope>IDENTIFICATION</scope>
</reference>
<name>A0A8D0GVL0_SPHPU</name>
<evidence type="ECO:0000256" key="4">
    <source>
        <dbReference type="ARBA" id="ARBA00022737"/>
    </source>
</evidence>
<reference evidence="15" key="2">
    <citation type="submission" date="2025-09" db="UniProtKB">
        <authorList>
            <consortium name="Ensembl"/>
        </authorList>
    </citation>
    <scope>IDENTIFICATION</scope>
</reference>
<comment type="similarity">
    <text evidence="2">Belongs to the krueppel C2H2-type zinc-finger protein family.</text>
</comment>
<feature type="domain" description="C2H2-type" evidence="14">
    <location>
        <begin position="264"/>
        <end position="291"/>
    </location>
</feature>
<feature type="compositionally biased region" description="Acidic residues" evidence="12">
    <location>
        <begin position="41"/>
        <end position="51"/>
    </location>
</feature>
<dbReference type="Pfam" id="PF00096">
    <property type="entry name" value="zf-C2H2"/>
    <property type="match status" value="8"/>
</dbReference>
<comment type="subcellular location">
    <subcellularLocation>
        <location evidence="1">Nucleus</location>
    </subcellularLocation>
</comment>
<dbReference type="SMART" id="SM00355">
    <property type="entry name" value="ZnF_C2H2"/>
    <property type="match status" value="8"/>
</dbReference>
<evidence type="ECO:0000256" key="8">
    <source>
        <dbReference type="ARBA" id="ARBA00023125"/>
    </source>
</evidence>
<evidence type="ECO:0000256" key="7">
    <source>
        <dbReference type="ARBA" id="ARBA00023015"/>
    </source>
</evidence>
<evidence type="ECO:0000256" key="5">
    <source>
        <dbReference type="ARBA" id="ARBA00022771"/>
    </source>
</evidence>
<keyword evidence="5 11" id="KW-0863">Zinc-finger</keyword>
<dbReference type="Ensembl" id="ENSSPUT00000015364.1">
    <property type="protein sequence ID" value="ENSSPUP00000014398.1"/>
    <property type="gene ID" value="ENSSPUG00000011110.1"/>
</dbReference>
<protein>
    <recommendedName>
        <fullName evidence="14">C2H2-type domain-containing protein</fullName>
    </recommendedName>
</protein>
<dbReference type="GO" id="GO:0008270">
    <property type="term" value="F:zinc ion binding"/>
    <property type="evidence" value="ECO:0007669"/>
    <property type="project" value="UniProtKB-KW"/>
</dbReference>
<feature type="signal peptide" evidence="13">
    <location>
        <begin position="1"/>
        <end position="27"/>
    </location>
</feature>
<dbReference type="FunFam" id="3.30.160.60:FF:002716">
    <property type="entry name" value="Zinc finger protein 212"/>
    <property type="match status" value="1"/>
</dbReference>
<keyword evidence="4" id="KW-0677">Repeat</keyword>
<evidence type="ECO:0000256" key="13">
    <source>
        <dbReference type="SAM" id="SignalP"/>
    </source>
</evidence>
<dbReference type="PROSITE" id="PS00028">
    <property type="entry name" value="ZINC_FINGER_C2H2_1"/>
    <property type="match status" value="8"/>
</dbReference>
<keyword evidence="9" id="KW-0804">Transcription</keyword>
<feature type="domain" description="C2H2-type" evidence="14">
    <location>
        <begin position="320"/>
        <end position="347"/>
    </location>
</feature>
<evidence type="ECO:0000256" key="12">
    <source>
        <dbReference type="SAM" id="MobiDB-lite"/>
    </source>
</evidence>
<organism evidence="15 16">
    <name type="scientific">Sphenodon punctatus</name>
    <name type="common">Tuatara</name>
    <name type="synonym">Hatteria punctata</name>
    <dbReference type="NCBI Taxonomy" id="8508"/>
    <lineage>
        <taxon>Eukaryota</taxon>
        <taxon>Metazoa</taxon>
        <taxon>Chordata</taxon>
        <taxon>Craniata</taxon>
        <taxon>Vertebrata</taxon>
        <taxon>Euteleostomi</taxon>
        <taxon>Lepidosauria</taxon>
        <taxon>Sphenodontia</taxon>
        <taxon>Sphenodontidae</taxon>
        <taxon>Sphenodon</taxon>
    </lineage>
</organism>
<dbReference type="FunFam" id="3.30.160.60:FF:000212">
    <property type="entry name" value="zinc finger protein 382 isoform X2"/>
    <property type="match status" value="1"/>
</dbReference>
<dbReference type="AlphaFoldDB" id="A0A8D0GVL0"/>
<keyword evidence="13" id="KW-0732">Signal</keyword>
<dbReference type="InterPro" id="IPR013087">
    <property type="entry name" value="Znf_C2H2_type"/>
</dbReference>
<dbReference type="GO" id="GO:0005634">
    <property type="term" value="C:nucleus"/>
    <property type="evidence" value="ECO:0007669"/>
    <property type="project" value="UniProtKB-SubCell"/>
</dbReference>
<keyword evidence="6" id="KW-0862">Zinc</keyword>
<evidence type="ECO:0000259" key="14">
    <source>
        <dbReference type="PROSITE" id="PS50157"/>
    </source>
</evidence>
<feature type="domain" description="C2H2-type" evidence="14">
    <location>
        <begin position="292"/>
        <end position="319"/>
    </location>
</feature>
<feature type="domain" description="C2H2-type" evidence="14">
    <location>
        <begin position="348"/>
        <end position="375"/>
    </location>
</feature>
<feature type="domain" description="C2H2-type" evidence="14">
    <location>
        <begin position="376"/>
        <end position="403"/>
    </location>
</feature>
<dbReference type="PROSITE" id="PS50157">
    <property type="entry name" value="ZINC_FINGER_C2H2_2"/>
    <property type="match status" value="8"/>
</dbReference>
<evidence type="ECO:0000256" key="1">
    <source>
        <dbReference type="ARBA" id="ARBA00004123"/>
    </source>
</evidence>
<keyword evidence="3" id="KW-0479">Metal-binding</keyword>
<dbReference type="SUPFAM" id="SSF57667">
    <property type="entry name" value="beta-beta-alpha zinc fingers"/>
    <property type="match status" value="4"/>
</dbReference>
<evidence type="ECO:0000256" key="9">
    <source>
        <dbReference type="ARBA" id="ARBA00023163"/>
    </source>
</evidence>
<feature type="compositionally biased region" description="Acidic residues" evidence="12">
    <location>
        <begin position="111"/>
        <end position="123"/>
    </location>
</feature>
<dbReference type="GO" id="GO:0003677">
    <property type="term" value="F:DNA binding"/>
    <property type="evidence" value="ECO:0007669"/>
    <property type="project" value="UniProtKB-KW"/>
</dbReference>
<keyword evidence="16" id="KW-1185">Reference proteome</keyword>
<keyword evidence="8" id="KW-0238">DNA-binding</keyword>
<evidence type="ECO:0000313" key="15">
    <source>
        <dbReference type="Ensembl" id="ENSSPUP00000014398.1"/>
    </source>
</evidence>
<feature type="chain" id="PRO_5034275378" description="C2H2-type domain-containing protein" evidence="13">
    <location>
        <begin position="28"/>
        <end position="659"/>
    </location>
</feature>
<dbReference type="GeneTree" id="ENSGT01150000286934"/>
<dbReference type="PANTHER" id="PTHR46179">
    <property type="entry name" value="ZINC FINGER PROTEIN"/>
    <property type="match status" value="1"/>
</dbReference>
<dbReference type="FunFam" id="3.30.160.60:FF:000557">
    <property type="entry name" value="zinc finger and SCAN domain-containing protein 29"/>
    <property type="match status" value="1"/>
</dbReference>
<evidence type="ECO:0000313" key="16">
    <source>
        <dbReference type="Proteomes" id="UP000694392"/>
    </source>
</evidence>
<dbReference type="InterPro" id="IPR051061">
    <property type="entry name" value="Zinc_finger_trans_reg"/>
</dbReference>
<dbReference type="FunFam" id="3.30.160.60:FF:000290">
    <property type="entry name" value="Zinc finger protein 697 isoform X1"/>
    <property type="match status" value="1"/>
</dbReference>
<dbReference type="GO" id="GO:0006357">
    <property type="term" value="P:regulation of transcription by RNA polymerase II"/>
    <property type="evidence" value="ECO:0007669"/>
    <property type="project" value="TreeGrafter"/>
</dbReference>
<dbReference type="Gene3D" id="3.30.160.60">
    <property type="entry name" value="Classic Zinc Finger"/>
    <property type="match status" value="8"/>
</dbReference>
<dbReference type="FunFam" id="3.30.160.60:FF:002063">
    <property type="entry name" value="RB associated KRAB zinc finger"/>
    <property type="match status" value="1"/>
</dbReference>
<feature type="domain" description="C2H2-type" evidence="14">
    <location>
        <begin position="404"/>
        <end position="426"/>
    </location>
</feature>